<accession>A0ABR9YSC4</accession>
<name>A0ABR9YSC4_9PROT</name>
<dbReference type="CDD" id="cd04186">
    <property type="entry name" value="GT_2_like_c"/>
    <property type="match status" value="1"/>
</dbReference>
<evidence type="ECO:0000256" key="1">
    <source>
        <dbReference type="SAM" id="MobiDB-lite"/>
    </source>
</evidence>
<evidence type="ECO:0000259" key="2">
    <source>
        <dbReference type="Pfam" id="PF00535"/>
    </source>
</evidence>
<dbReference type="EMBL" id="JABCQF010000027">
    <property type="protein sequence ID" value="MBF0884096.1"/>
    <property type="molecule type" value="Genomic_DNA"/>
</dbReference>
<dbReference type="Proteomes" id="UP000644588">
    <property type="component" value="Unassembled WGS sequence"/>
</dbReference>
<keyword evidence="5" id="KW-1185">Reference proteome</keyword>
<dbReference type="Pfam" id="PF00535">
    <property type="entry name" value="Glycos_transf_2"/>
    <property type="match status" value="1"/>
</dbReference>
<feature type="region of interest" description="Disordered" evidence="1">
    <location>
        <begin position="698"/>
        <end position="718"/>
    </location>
</feature>
<evidence type="ECO:0000313" key="5">
    <source>
        <dbReference type="Proteomes" id="UP000644588"/>
    </source>
</evidence>
<dbReference type="PANTHER" id="PTHR43179">
    <property type="entry name" value="RHAMNOSYLTRANSFERASE WBBL"/>
    <property type="match status" value="1"/>
</dbReference>
<reference evidence="4 5" key="2">
    <citation type="submission" date="2020-11" db="EMBL/GenBank/DDBJ databases">
        <title>Description of novel Gluconobacter species.</title>
        <authorList>
            <person name="Cleenwerck I."/>
            <person name="Cnockaert M."/>
            <person name="Borremans W."/>
            <person name="Wieme A.D."/>
            <person name="De Vuyst L."/>
            <person name="Vandamme P."/>
        </authorList>
    </citation>
    <scope>NUCLEOTIDE SEQUENCE [LARGE SCALE GENOMIC DNA]</scope>
    <source>
        <strain evidence="4 5">R-71646</strain>
    </source>
</reference>
<sequence>MPISTESAADIVRLFRTGLGRRPEPAALAHFASLLEDGATFHDIAHVIAGSPEFRQLHGDEDVCDARYVSFLYHNGLDRAPDPQGEAGLLAAPNRGDGLVIVAGSEEAGTRTDLYALLYPEGAPPQDDMAYKAWLLRYDRLSPTDQLAIGRHIDRGMTSRPTFSLMVQVSDHRLDLLEETIASLEAQIYTDWTLIVVYPENLRPGIRTHLKEIMRRVPGLIGVEVSPHQGVEGRWRSALAAAAGSFCAFLEPGDQLSRTALYEFAVAIASRPDLVLLYCDEDRLGSDGQRCHPSFKTGWSRDLAYAGDVIGQLAVFSRARIMAVGGIRDEGGSFTRYDLLLRVTEKVPAVCIHHLPRLLFHRGRTPGLPLMFPLVRATQQHPEMRDVVLRHFRESHPDLDLEDVYIGGNVWPRIVYPTNGTPLVSIIIPTRDKFRLLERCVSSLLTLTKYQNFEVLIADNGSTNPEMLDFLRRMGRDPRLTVQRLAMPFNWSALNNTMAGLAKGDMLLFLNDDTEVLEEGWLTEMVSLAQQPGVGVVGARLSYPDGTLQHGGVVLTERGPKHILRSAAEDNPGYLGQLVLTRDLMAVTGACMLVPRPVFERIGGFDETFPLTCNDIDFCLRARDGGLRVVWTPHATLMHEDGGTRGRDGTARSLFNACVDVGRLLERWEQIMLDDPFLNANLEATDYALQLATPPRAPKPWRRLGRRHKASTPRTALS</sequence>
<dbReference type="InterPro" id="IPR029044">
    <property type="entry name" value="Nucleotide-diphossugar_trans"/>
</dbReference>
<evidence type="ECO:0000313" key="4">
    <source>
        <dbReference type="EMBL" id="MBF0884096.1"/>
    </source>
</evidence>
<gene>
    <name evidence="4" type="ORF">HKD31_15390</name>
</gene>
<dbReference type="RefSeq" id="WP_194265674.1">
    <property type="nucleotide sequence ID" value="NZ_JABCQF010000027.1"/>
</dbReference>
<organism evidence="4 5">
    <name type="scientific">Gluconobacter potus</name>
    <dbReference type="NCBI Taxonomy" id="2724927"/>
    <lineage>
        <taxon>Bacteria</taxon>
        <taxon>Pseudomonadati</taxon>
        <taxon>Pseudomonadota</taxon>
        <taxon>Alphaproteobacteria</taxon>
        <taxon>Acetobacterales</taxon>
        <taxon>Acetobacteraceae</taxon>
        <taxon>Gluconobacter</taxon>
    </lineage>
</organism>
<dbReference type="SUPFAM" id="SSF53448">
    <property type="entry name" value="Nucleotide-diphospho-sugar transferases"/>
    <property type="match status" value="2"/>
</dbReference>
<dbReference type="PANTHER" id="PTHR43179:SF7">
    <property type="entry name" value="RHAMNOSYLTRANSFERASE WBBL"/>
    <property type="match status" value="1"/>
</dbReference>
<proteinExistence type="predicted"/>
<dbReference type="Gene3D" id="3.90.550.10">
    <property type="entry name" value="Spore Coat Polysaccharide Biosynthesis Protein SpsA, Chain A"/>
    <property type="match status" value="2"/>
</dbReference>
<evidence type="ECO:0000259" key="3">
    <source>
        <dbReference type="Pfam" id="PF13946"/>
    </source>
</evidence>
<feature type="domain" description="DUF4214" evidence="3">
    <location>
        <begin position="47"/>
        <end position="86"/>
    </location>
</feature>
<dbReference type="InterPro" id="IPR025282">
    <property type="entry name" value="DUF4214"/>
</dbReference>
<reference evidence="5" key="1">
    <citation type="submission" date="2020-04" db="EMBL/GenBank/DDBJ databases">
        <title>Description of novel Gluconacetobacter.</title>
        <authorList>
            <person name="Sombolestani A."/>
        </authorList>
    </citation>
    <scope>NUCLEOTIDE SEQUENCE [LARGE SCALE GENOMIC DNA]</scope>
    <source>
        <strain evidence="5">R-71646</strain>
    </source>
</reference>
<comment type="caution">
    <text evidence="4">The sequence shown here is derived from an EMBL/GenBank/DDBJ whole genome shotgun (WGS) entry which is preliminary data.</text>
</comment>
<protein>
    <submittedName>
        <fullName evidence="4">Glycosyltransferase</fullName>
    </submittedName>
</protein>
<feature type="compositionally biased region" description="Basic residues" evidence="1">
    <location>
        <begin position="699"/>
        <end position="711"/>
    </location>
</feature>
<dbReference type="Pfam" id="PF13946">
    <property type="entry name" value="DUF4214"/>
    <property type="match status" value="1"/>
</dbReference>
<dbReference type="InterPro" id="IPR001173">
    <property type="entry name" value="Glyco_trans_2-like"/>
</dbReference>
<feature type="domain" description="Glycosyltransferase 2-like" evidence="2">
    <location>
        <begin position="425"/>
        <end position="602"/>
    </location>
</feature>